<evidence type="ECO:0000313" key="10">
    <source>
        <dbReference type="EMBL" id="EAX47203.1"/>
    </source>
</evidence>
<keyword evidence="7" id="KW-1278">Translocase</keyword>
<dbReference type="GO" id="GO:0005886">
    <property type="term" value="C:plasma membrane"/>
    <property type="evidence" value="ECO:0007669"/>
    <property type="project" value="UniProtKB-SubCell"/>
</dbReference>
<evidence type="ECO:0000256" key="8">
    <source>
        <dbReference type="ARBA" id="ARBA00023136"/>
    </source>
</evidence>
<dbReference type="InterPro" id="IPR027417">
    <property type="entry name" value="P-loop_NTPase"/>
</dbReference>
<dbReference type="GO" id="GO:0016887">
    <property type="term" value="F:ATP hydrolysis activity"/>
    <property type="evidence" value="ECO:0007669"/>
    <property type="project" value="InterPro"/>
</dbReference>
<feature type="domain" description="ABC transporter" evidence="9">
    <location>
        <begin position="7"/>
        <end position="237"/>
    </location>
</feature>
<dbReference type="GO" id="GO:0005524">
    <property type="term" value="F:ATP binding"/>
    <property type="evidence" value="ECO:0007669"/>
    <property type="project" value="UniProtKB-KW"/>
</dbReference>
<accession>A1HS28</accession>
<evidence type="ECO:0000256" key="6">
    <source>
        <dbReference type="ARBA" id="ARBA00022840"/>
    </source>
</evidence>
<evidence type="ECO:0000256" key="4">
    <source>
        <dbReference type="ARBA" id="ARBA00022519"/>
    </source>
</evidence>
<name>A1HS28_9FIRM</name>
<dbReference type="InterPro" id="IPR008995">
    <property type="entry name" value="Mo/tungstate-bd_C_term_dom"/>
</dbReference>
<dbReference type="InterPro" id="IPR003593">
    <property type="entry name" value="AAA+_ATPase"/>
</dbReference>
<sequence>MVMQPVLRMTGVKVRRQGRTVLDIDHFAVAPGELVAIIGPNGAGKSSLLQVLNLFLPYCGKVELFGQNAAATEPLTLRRRCAMVFQETLLLDGTVFENVALGLKFRQLPQEVVKEKVAAALDVFHCGHLASRQASRLSGGEAQRVCLARAFVTDPELLLLDEPFASLDPSTRTALLTELRQLAQVRSMTVLLVSHNFTDVLYFADRAVAMAQGRIIQDGHPEVLLRQPADETVAKLVGMDNIFACTVEPGSEQTVVRLTESIRFTLPGRHEAVRCCLPADAIYLWDERLSFERPPWVVVDGVVRQVVAGIGAERIMVQAEGIVFTLLAPRRQDTNRLQAGVPVRLAFHPADVHLL</sequence>
<comment type="subcellular location">
    <subcellularLocation>
        <location evidence="1">Cell membrane</location>
        <topology evidence="1">Peripheral membrane protein</topology>
    </subcellularLocation>
</comment>
<keyword evidence="3" id="KW-1003">Cell membrane</keyword>
<keyword evidence="5" id="KW-0547">Nucleotide-binding</keyword>
<dbReference type="PROSITE" id="PS00211">
    <property type="entry name" value="ABC_TRANSPORTER_1"/>
    <property type="match status" value="1"/>
</dbReference>
<dbReference type="Gene3D" id="3.40.50.300">
    <property type="entry name" value="P-loop containing nucleotide triphosphate hydrolases"/>
    <property type="match status" value="1"/>
</dbReference>
<evidence type="ECO:0000256" key="5">
    <source>
        <dbReference type="ARBA" id="ARBA00022741"/>
    </source>
</evidence>
<comment type="caution">
    <text evidence="10">The sequence shown here is derived from an EMBL/GenBank/DDBJ whole genome shotgun (WGS) entry which is preliminary data.</text>
</comment>
<evidence type="ECO:0000256" key="2">
    <source>
        <dbReference type="ARBA" id="ARBA00022448"/>
    </source>
</evidence>
<dbReference type="PANTHER" id="PTHR42781:SF1">
    <property type="entry name" value="THIAMINE IMPORT ATP-BINDING PROTEIN THIQ"/>
    <property type="match status" value="1"/>
</dbReference>
<keyword evidence="8" id="KW-0472">Membrane</keyword>
<organism evidence="10 11">
    <name type="scientific">Thermosinus carboxydivorans Nor1</name>
    <dbReference type="NCBI Taxonomy" id="401526"/>
    <lineage>
        <taxon>Bacteria</taxon>
        <taxon>Bacillati</taxon>
        <taxon>Bacillota</taxon>
        <taxon>Negativicutes</taxon>
        <taxon>Selenomonadales</taxon>
        <taxon>Sporomusaceae</taxon>
        <taxon>Thermosinus</taxon>
    </lineage>
</organism>
<dbReference type="InterPro" id="IPR050093">
    <property type="entry name" value="ABC_SmlMolc_Importer"/>
</dbReference>
<dbReference type="Pfam" id="PF00005">
    <property type="entry name" value="ABC_tran"/>
    <property type="match status" value="1"/>
</dbReference>
<dbReference type="SUPFAM" id="SSF52540">
    <property type="entry name" value="P-loop containing nucleoside triphosphate hydrolases"/>
    <property type="match status" value="1"/>
</dbReference>
<keyword evidence="6" id="KW-0067">ATP-binding</keyword>
<dbReference type="EMBL" id="AAWL01000013">
    <property type="protein sequence ID" value="EAX47203.1"/>
    <property type="molecule type" value="Genomic_DNA"/>
</dbReference>
<dbReference type="AlphaFoldDB" id="A1HS28"/>
<dbReference type="GO" id="GO:0022857">
    <property type="term" value="F:transmembrane transporter activity"/>
    <property type="evidence" value="ECO:0007669"/>
    <property type="project" value="UniProtKB-ARBA"/>
</dbReference>
<dbReference type="OrthoDB" id="9780431at2"/>
<reference evidence="10 11" key="1">
    <citation type="submission" date="2007-01" db="EMBL/GenBank/DDBJ databases">
        <title>Annotation of the draft genome assembly of Thermosinus carboxydivorans Nor1.</title>
        <authorList>
            <consortium name="US DOE Joint Genome Institute (JGI-ORNL)"/>
            <person name="Larimer F."/>
            <person name="Land M."/>
            <person name="Hauser L."/>
        </authorList>
    </citation>
    <scope>NUCLEOTIDE SEQUENCE [LARGE SCALE GENOMIC DNA]</scope>
    <source>
        <strain evidence="10 11">Nor1</strain>
    </source>
</reference>
<dbReference type="SMART" id="SM00382">
    <property type="entry name" value="AAA"/>
    <property type="match status" value="1"/>
</dbReference>
<dbReference type="InterPro" id="IPR015856">
    <property type="entry name" value="ABC_transpr_CbiO/EcfA_su"/>
</dbReference>
<dbReference type="InterPro" id="IPR017871">
    <property type="entry name" value="ABC_transporter-like_CS"/>
</dbReference>
<evidence type="ECO:0000256" key="7">
    <source>
        <dbReference type="ARBA" id="ARBA00022967"/>
    </source>
</evidence>
<gene>
    <name evidence="10" type="ORF">TcarDRAFT_0842</name>
</gene>
<evidence type="ECO:0000256" key="1">
    <source>
        <dbReference type="ARBA" id="ARBA00004202"/>
    </source>
</evidence>
<keyword evidence="11" id="KW-1185">Reference proteome</keyword>
<evidence type="ECO:0000256" key="3">
    <source>
        <dbReference type="ARBA" id="ARBA00022475"/>
    </source>
</evidence>
<dbReference type="InterPro" id="IPR003439">
    <property type="entry name" value="ABC_transporter-like_ATP-bd"/>
</dbReference>
<evidence type="ECO:0000313" key="11">
    <source>
        <dbReference type="Proteomes" id="UP000005139"/>
    </source>
</evidence>
<dbReference type="CDD" id="cd03225">
    <property type="entry name" value="ABC_cobalt_CbiO_domain1"/>
    <property type="match status" value="1"/>
</dbReference>
<dbReference type="eggNOG" id="COG3842">
    <property type="taxonomic scope" value="Bacteria"/>
</dbReference>
<dbReference type="Proteomes" id="UP000005139">
    <property type="component" value="Unassembled WGS sequence"/>
</dbReference>
<keyword evidence="2" id="KW-0813">Transport</keyword>
<evidence type="ECO:0000259" key="9">
    <source>
        <dbReference type="PROSITE" id="PS50893"/>
    </source>
</evidence>
<reference evidence="10 11" key="2">
    <citation type="submission" date="2007-01" db="EMBL/GenBank/DDBJ databases">
        <title>Sequencing of the draft genome and assembly of Thermosinus carboxydivorans Nor1.</title>
        <authorList>
            <consortium name="US DOE Joint Genome Institute (JGI-PGF)"/>
            <person name="Copeland A."/>
            <person name="Lucas S."/>
            <person name="Lapidus A."/>
            <person name="Barry K."/>
            <person name="Glavina del Rio T."/>
            <person name="Dalin E."/>
            <person name="Tice H."/>
            <person name="Bruce D."/>
            <person name="Pitluck S."/>
            <person name="Richardson P."/>
        </authorList>
    </citation>
    <scope>NUCLEOTIDE SEQUENCE [LARGE SCALE GENOMIC DNA]</scope>
    <source>
        <strain evidence="10 11">Nor1</strain>
    </source>
</reference>
<protein>
    <submittedName>
        <fullName evidence="10">ABC transporter related</fullName>
    </submittedName>
</protein>
<keyword evidence="4" id="KW-0997">Cell inner membrane</keyword>
<dbReference type="PROSITE" id="PS50893">
    <property type="entry name" value="ABC_TRANSPORTER_2"/>
    <property type="match status" value="1"/>
</dbReference>
<proteinExistence type="predicted"/>
<dbReference type="PANTHER" id="PTHR42781">
    <property type="entry name" value="SPERMIDINE/PUTRESCINE IMPORT ATP-BINDING PROTEIN POTA"/>
    <property type="match status" value="1"/>
</dbReference>
<dbReference type="SUPFAM" id="SSF50331">
    <property type="entry name" value="MOP-like"/>
    <property type="match status" value="1"/>
</dbReference>